<dbReference type="AlphaFoldDB" id="A0A0L0BQX0"/>
<feature type="domain" description="CRAL-TRIO" evidence="1">
    <location>
        <begin position="114"/>
        <end position="248"/>
    </location>
</feature>
<dbReference type="GO" id="GO:1902936">
    <property type="term" value="F:phosphatidylinositol bisphosphate binding"/>
    <property type="evidence" value="ECO:0007669"/>
    <property type="project" value="TreeGrafter"/>
</dbReference>
<dbReference type="Pfam" id="PF00650">
    <property type="entry name" value="CRAL_TRIO"/>
    <property type="match status" value="1"/>
</dbReference>
<dbReference type="Gene3D" id="1.20.5.1200">
    <property type="entry name" value="Alpha-tocopherol transfer"/>
    <property type="match status" value="1"/>
</dbReference>
<evidence type="ECO:0000259" key="1">
    <source>
        <dbReference type="Pfam" id="PF00650"/>
    </source>
</evidence>
<dbReference type="GO" id="GO:0016020">
    <property type="term" value="C:membrane"/>
    <property type="evidence" value="ECO:0007669"/>
    <property type="project" value="TreeGrafter"/>
</dbReference>
<sequence length="303" mass="34782">MSQLRPLNAELEEIACRDLNEIKANIPQDLQSLRAWLEKQPHLKSRTDDQFLIAFLRFCKYNLESAEQRIDYFYTYKTTAKDLLKTRRIDEKILELAQSDILYTLPKPAGGPGGPRIHVTLMGNINPSQHSVADIFRYHIIRSEIEINTDDNWNISGVIEIVDFSKIPFAFLKQFELGLFKQMSAILEHGIPTNLMGTHIVNASREVQIIMSLIRTVMKQKELLHVHPNLDSLQQAIGKEYLPVEYGGSNGTLKEAAENYEKLLLSFKSYFDEDEQYGVDEKLRQGANVSDKASGFFRKFIID</sequence>
<accession>A0A0L0BQX0</accession>
<dbReference type="EMBL" id="JRES01001589">
    <property type="protein sequence ID" value="KNC21639.1"/>
    <property type="molecule type" value="Genomic_DNA"/>
</dbReference>
<dbReference type="InterPro" id="IPR036273">
    <property type="entry name" value="CRAL/TRIO_N_dom_sf"/>
</dbReference>
<dbReference type="PRINTS" id="PR00180">
    <property type="entry name" value="CRETINALDHBP"/>
</dbReference>
<name>A0A0L0BQX0_LUCCU</name>
<dbReference type="Gene3D" id="1.10.8.20">
    <property type="entry name" value="N-terminal domain of phosphatidylinositol transfer protein sec14p"/>
    <property type="match status" value="1"/>
</dbReference>
<dbReference type="SUPFAM" id="SSF52087">
    <property type="entry name" value="CRAL/TRIO domain"/>
    <property type="match status" value="1"/>
</dbReference>
<dbReference type="PANTHER" id="PTHR10174">
    <property type="entry name" value="ALPHA-TOCOPHEROL TRANSFER PROTEIN-RELATED"/>
    <property type="match status" value="1"/>
</dbReference>
<keyword evidence="3" id="KW-1185">Reference proteome</keyword>
<dbReference type="InterPro" id="IPR001251">
    <property type="entry name" value="CRAL-TRIO_dom"/>
</dbReference>
<dbReference type="PANTHER" id="PTHR10174:SF216">
    <property type="entry name" value="CRAL-TRIO DOMAIN-CONTAINING PROTEIN-RELATED"/>
    <property type="match status" value="1"/>
</dbReference>
<protein>
    <recommendedName>
        <fullName evidence="1">CRAL-TRIO domain-containing protein</fullName>
    </recommendedName>
</protein>
<evidence type="ECO:0000313" key="3">
    <source>
        <dbReference type="Proteomes" id="UP000037069"/>
    </source>
</evidence>
<proteinExistence type="predicted"/>
<dbReference type="OMA" id="TDDNWNV"/>
<gene>
    <name evidence="2" type="ORF">FF38_09810</name>
</gene>
<dbReference type="CDD" id="cd00170">
    <property type="entry name" value="SEC14"/>
    <property type="match status" value="1"/>
</dbReference>
<evidence type="ECO:0000313" key="2">
    <source>
        <dbReference type="EMBL" id="KNC21639.1"/>
    </source>
</evidence>
<organism evidence="2 3">
    <name type="scientific">Lucilia cuprina</name>
    <name type="common">Green bottle fly</name>
    <name type="synonym">Australian sheep blowfly</name>
    <dbReference type="NCBI Taxonomy" id="7375"/>
    <lineage>
        <taxon>Eukaryota</taxon>
        <taxon>Metazoa</taxon>
        <taxon>Ecdysozoa</taxon>
        <taxon>Arthropoda</taxon>
        <taxon>Hexapoda</taxon>
        <taxon>Insecta</taxon>
        <taxon>Pterygota</taxon>
        <taxon>Neoptera</taxon>
        <taxon>Endopterygota</taxon>
        <taxon>Diptera</taxon>
        <taxon>Brachycera</taxon>
        <taxon>Muscomorpha</taxon>
        <taxon>Oestroidea</taxon>
        <taxon>Calliphoridae</taxon>
        <taxon>Luciliinae</taxon>
        <taxon>Lucilia</taxon>
    </lineage>
</organism>
<dbReference type="Gene3D" id="3.40.525.10">
    <property type="entry name" value="CRAL-TRIO lipid binding domain"/>
    <property type="match status" value="1"/>
</dbReference>
<dbReference type="SUPFAM" id="SSF46938">
    <property type="entry name" value="CRAL/TRIO N-terminal domain"/>
    <property type="match status" value="1"/>
</dbReference>
<dbReference type="Proteomes" id="UP000037069">
    <property type="component" value="Unassembled WGS sequence"/>
</dbReference>
<reference evidence="2 3" key="1">
    <citation type="journal article" date="2015" name="Nat. Commun.">
        <title>Lucilia cuprina genome unlocks parasitic fly biology to underpin future interventions.</title>
        <authorList>
            <person name="Anstead C.A."/>
            <person name="Korhonen P.K."/>
            <person name="Young N.D."/>
            <person name="Hall R.S."/>
            <person name="Jex A.R."/>
            <person name="Murali S.C."/>
            <person name="Hughes D.S."/>
            <person name="Lee S.F."/>
            <person name="Perry T."/>
            <person name="Stroehlein A.J."/>
            <person name="Ansell B.R."/>
            <person name="Breugelmans B."/>
            <person name="Hofmann A."/>
            <person name="Qu J."/>
            <person name="Dugan S."/>
            <person name="Lee S.L."/>
            <person name="Chao H."/>
            <person name="Dinh H."/>
            <person name="Han Y."/>
            <person name="Doddapaneni H.V."/>
            <person name="Worley K.C."/>
            <person name="Muzny D.M."/>
            <person name="Ioannidis P."/>
            <person name="Waterhouse R.M."/>
            <person name="Zdobnov E.M."/>
            <person name="James P.J."/>
            <person name="Bagnall N.H."/>
            <person name="Kotze A.C."/>
            <person name="Gibbs R.A."/>
            <person name="Richards S."/>
            <person name="Batterham P."/>
            <person name="Gasser R.B."/>
        </authorList>
    </citation>
    <scope>NUCLEOTIDE SEQUENCE [LARGE SCALE GENOMIC DNA]</scope>
    <source>
        <strain evidence="2 3">LS</strain>
        <tissue evidence="2">Full body</tissue>
    </source>
</reference>
<dbReference type="InterPro" id="IPR036865">
    <property type="entry name" value="CRAL-TRIO_dom_sf"/>
</dbReference>
<comment type="caution">
    <text evidence="2">The sequence shown here is derived from an EMBL/GenBank/DDBJ whole genome shotgun (WGS) entry which is preliminary data.</text>
</comment>
<dbReference type="OrthoDB" id="7837562at2759"/>